<evidence type="ECO:0000313" key="2">
    <source>
        <dbReference type="EMBL" id="GFP57917.1"/>
    </source>
</evidence>
<organism evidence="2 3">
    <name type="scientific">Trichoderma asperellum</name>
    <name type="common">Filamentous fungus</name>
    <dbReference type="NCBI Taxonomy" id="101201"/>
    <lineage>
        <taxon>Eukaryota</taxon>
        <taxon>Fungi</taxon>
        <taxon>Dikarya</taxon>
        <taxon>Ascomycota</taxon>
        <taxon>Pezizomycotina</taxon>
        <taxon>Sordariomycetes</taxon>
        <taxon>Hypocreomycetidae</taxon>
        <taxon>Hypocreales</taxon>
        <taxon>Hypocreaceae</taxon>
        <taxon>Trichoderma</taxon>
    </lineage>
</organism>
<sequence length="400" mass="44845">MPRRRRSQSPAELAMTQDSAKRQKGENKSKVKANVKPRPSSAEATAEMRNLSQPATKDEVAHVLNTAEFFQSMSAAERDRIIQDTDTDSALSEIITVAVCTTLSAIAPGIDLDKGLNALRRSNNMQQSPVTESESKALQTLLKSQIRCVQYGAFKQTVPDDQYRQETPQRVVKVENFTSFHKVEEHTMSNSAVDFENLSKARAQLGENLPPNQDLTRICSLRGIDMNTLSINPYNPLLKAKAPQMLGVDANRLAELLGGPLRTAILHSECGTGKAFVTLLALKFLIDERIHKFDNGILHIEQDDRIFKPSVIFMPSAVLRHYFTKVNSFWKGLFDIWLLCEDSGNFTAADQKSNVIDNLEDFQKQINHWAIEHKSHNISRIIILASYEIGAKLMLNPETL</sequence>
<protein>
    <submittedName>
        <fullName evidence="2">Uncharacterized protein</fullName>
    </submittedName>
</protein>
<gene>
    <name evidence="2" type="ORF">TASIC1_0009025400</name>
</gene>
<evidence type="ECO:0000313" key="3">
    <source>
        <dbReference type="Proteomes" id="UP000517252"/>
    </source>
</evidence>
<dbReference type="Proteomes" id="UP000517252">
    <property type="component" value="Unassembled WGS sequence"/>
</dbReference>
<evidence type="ECO:0000256" key="1">
    <source>
        <dbReference type="SAM" id="MobiDB-lite"/>
    </source>
</evidence>
<accession>A0A6V8QYY2</accession>
<feature type="compositionally biased region" description="Basic and acidic residues" evidence="1">
    <location>
        <begin position="19"/>
        <end position="29"/>
    </location>
</feature>
<proteinExistence type="predicted"/>
<name>A0A6V8QYY2_TRIAP</name>
<comment type="caution">
    <text evidence="2">The sequence shown here is derived from an EMBL/GenBank/DDBJ whole genome shotgun (WGS) entry which is preliminary data.</text>
</comment>
<reference evidence="2 3" key="1">
    <citation type="submission" date="2020-07" db="EMBL/GenBank/DDBJ databases">
        <title>Trichoderma asperellum IC-1 whole genome shotgun sequence.</title>
        <authorList>
            <person name="Kanamasa S."/>
            <person name="Takahashi H."/>
        </authorList>
    </citation>
    <scope>NUCLEOTIDE SEQUENCE [LARGE SCALE GENOMIC DNA]</scope>
    <source>
        <strain evidence="2 3">IC-1</strain>
    </source>
</reference>
<dbReference type="AlphaFoldDB" id="A0A6V8QYY2"/>
<feature type="region of interest" description="Disordered" evidence="1">
    <location>
        <begin position="1"/>
        <end position="56"/>
    </location>
</feature>
<dbReference type="OrthoDB" id="4897540at2759"/>
<dbReference type="EMBL" id="BLZH01000009">
    <property type="protein sequence ID" value="GFP57917.1"/>
    <property type="molecule type" value="Genomic_DNA"/>
</dbReference>